<dbReference type="Gene3D" id="3.40.50.720">
    <property type="entry name" value="NAD(P)-binding Rossmann-like Domain"/>
    <property type="match status" value="1"/>
</dbReference>
<evidence type="ECO:0000256" key="1">
    <source>
        <dbReference type="ARBA" id="ARBA00023002"/>
    </source>
</evidence>
<proteinExistence type="predicted"/>
<keyword evidence="1 5" id="KW-0560">Oxidoreductase</keyword>
<sequence>MKIGFLGLGNMGMPMAKRLMKAGHSLTVWNRTAKAAEPLVSAGAAQKASAAEAVRGQEIVFSMLFDDAAHEQVLLGEDGAIVAMDTGTLHIACSTISVGLAELLTEEHARRHLQYVAAPVFGRPNVAVDGRLWIVVAGADAAVAKARPVLEPLGRGITVIGETPAQANALKIAGNFGISMMIQALSEITVFGKAYDMDPALLLETINNALFQSPFYTAYSKVLLDPPTKPGATVRLGLKDLKLFLDAADVKGVHLTIAERMEGRFNEIIAAGNGEADWASGMLRGAETASRK</sequence>
<dbReference type="InterPro" id="IPR015815">
    <property type="entry name" value="HIBADH-related"/>
</dbReference>
<dbReference type="PANTHER" id="PTHR43580">
    <property type="entry name" value="OXIDOREDUCTASE GLYR1-RELATED"/>
    <property type="match status" value="1"/>
</dbReference>
<dbReference type="EMBL" id="JBHSPH010000002">
    <property type="protein sequence ID" value="MFC5861660.1"/>
    <property type="molecule type" value="Genomic_DNA"/>
</dbReference>
<dbReference type="SUPFAM" id="SSF48179">
    <property type="entry name" value="6-phosphogluconate dehydrogenase C-terminal domain-like"/>
    <property type="match status" value="1"/>
</dbReference>
<evidence type="ECO:0000313" key="6">
    <source>
        <dbReference type="Proteomes" id="UP001596091"/>
    </source>
</evidence>
<dbReference type="InterPro" id="IPR029154">
    <property type="entry name" value="HIBADH-like_NADP-bd"/>
</dbReference>
<organism evidence="5 6">
    <name type="scientific">Acidicapsa dinghuensis</name>
    <dbReference type="NCBI Taxonomy" id="2218256"/>
    <lineage>
        <taxon>Bacteria</taxon>
        <taxon>Pseudomonadati</taxon>
        <taxon>Acidobacteriota</taxon>
        <taxon>Terriglobia</taxon>
        <taxon>Terriglobales</taxon>
        <taxon>Acidobacteriaceae</taxon>
        <taxon>Acidicapsa</taxon>
    </lineage>
</organism>
<evidence type="ECO:0000259" key="4">
    <source>
        <dbReference type="Pfam" id="PF14833"/>
    </source>
</evidence>
<feature type="domain" description="3-hydroxyisobutyrate dehydrogenase-like NAD-binding" evidence="4">
    <location>
        <begin position="166"/>
        <end position="279"/>
    </location>
</feature>
<dbReference type="PROSITE" id="PS00895">
    <property type="entry name" value="3_HYDROXYISOBUT_DH"/>
    <property type="match status" value="1"/>
</dbReference>
<dbReference type="Proteomes" id="UP001596091">
    <property type="component" value="Unassembled WGS sequence"/>
</dbReference>
<evidence type="ECO:0000259" key="3">
    <source>
        <dbReference type="Pfam" id="PF03446"/>
    </source>
</evidence>
<dbReference type="RefSeq" id="WP_263337129.1">
    <property type="nucleotide sequence ID" value="NZ_JAGSYH010000004.1"/>
</dbReference>
<dbReference type="PANTHER" id="PTHR43580:SF2">
    <property type="entry name" value="CYTOKINE-LIKE NUCLEAR FACTOR N-PAC"/>
    <property type="match status" value="1"/>
</dbReference>
<dbReference type="InterPro" id="IPR051265">
    <property type="entry name" value="HIBADH-related_NP60_sf"/>
</dbReference>
<dbReference type="PIRSF" id="PIRSF000103">
    <property type="entry name" value="HIBADH"/>
    <property type="match status" value="1"/>
</dbReference>
<accession>A0ABW1ECC8</accession>
<comment type="caution">
    <text evidence="5">The sequence shown here is derived from an EMBL/GenBank/DDBJ whole genome shotgun (WGS) entry which is preliminary data.</text>
</comment>
<gene>
    <name evidence="5" type="ORF">ACFPT7_05100</name>
</gene>
<dbReference type="EC" id="1.1.-.-" evidence="5"/>
<keyword evidence="2" id="KW-0520">NAD</keyword>
<dbReference type="SUPFAM" id="SSF51735">
    <property type="entry name" value="NAD(P)-binding Rossmann-fold domains"/>
    <property type="match status" value="1"/>
</dbReference>
<reference evidence="6" key="1">
    <citation type="journal article" date="2019" name="Int. J. Syst. Evol. Microbiol.">
        <title>The Global Catalogue of Microorganisms (GCM) 10K type strain sequencing project: providing services to taxonomists for standard genome sequencing and annotation.</title>
        <authorList>
            <consortium name="The Broad Institute Genomics Platform"/>
            <consortium name="The Broad Institute Genome Sequencing Center for Infectious Disease"/>
            <person name="Wu L."/>
            <person name="Ma J."/>
        </authorList>
    </citation>
    <scope>NUCLEOTIDE SEQUENCE [LARGE SCALE GENOMIC DNA]</scope>
    <source>
        <strain evidence="6">JCM 4087</strain>
    </source>
</reference>
<dbReference type="Gene3D" id="1.10.1040.10">
    <property type="entry name" value="N-(1-d-carboxylethyl)-l-norvaline Dehydrogenase, domain 2"/>
    <property type="match status" value="1"/>
</dbReference>
<dbReference type="InterPro" id="IPR006115">
    <property type="entry name" value="6PGDH_NADP-bd"/>
</dbReference>
<feature type="domain" description="6-phosphogluconate dehydrogenase NADP-binding" evidence="3">
    <location>
        <begin position="2"/>
        <end position="161"/>
    </location>
</feature>
<dbReference type="InterPro" id="IPR002204">
    <property type="entry name" value="3-OH-isobutyrate_DH-rel_CS"/>
</dbReference>
<keyword evidence="6" id="KW-1185">Reference proteome</keyword>
<dbReference type="InterPro" id="IPR008927">
    <property type="entry name" value="6-PGluconate_DH-like_C_sf"/>
</dbReference>
<dbReference type="InterPro" id="IPR036291">
    <property type="entry name" value="NAD(P)-bd_dom_sf"/>
</dbReference>
<name>A0ABW1ECC8_9BACT</name>
<dbReference type="Pfam" id="PF03446">
    <property type="entry name" value="NAD_binding_2"/>
    <property type="match status" value="1"/>
</dbReference>
<evidence type="ECO:0000313" key="5">
    <source>
        <dbReference type="EMBL" id="MFC5861660.1"/>
    </source>
</evidence>
<protein>
    <submittedName>
        <fullName evidence="5">NAD(P)-dependent oxidoreductase</fullName>
        <ecNumber evidence="5">1.1.-.-</ecNumber>
    </submittedName>
</protein>
<evidence type="ECO:0000256" key="2">
    <source>
        <dbReference type="ARBA" id="ARBA00023027"/>
    </source>
</evidence>
<dbReference type="GO" id="GO:0016491">
    <property type="term" value="F:oxidoreductase activity"/>
    <property type="evidence" value="ECO:0007669"/>
    <property type="project" value="UniProtKB-KW"/>
</dbReference>
<dbReference type="InterPro" id="IPR013328">
    <property type="entry name" value="6PGD_dom2"/>
</dbReference>
<dbReference type="Pfam" id="PF14833">
    <property type="entry name" value="NAD_binding_11"/>
    <property type="match status" value="1"/>
</dbReference>